<dbReference type="AlphaFoldDB" id="A0A815WA59"/>
<gene>
    <name evidence="3" type="ORF">KQP761_LOCUS16978</name>
</gene>
<dbReference type="SUPFAM" id="SSF117396">
    <property type="entry name" value="TM1631-like"/>
    <property type="match status" value="1"/>
</dbReference>
<keyword evidence="1" id="KW-0812">Transmembrane</keyword>
<dbReference type="InterPro" id="IPR001810">
    <property type="entry name" value="F-box_dom"/>
</dbReference>
<keyword evidence="1" id="KW-1133">Transmembrane helix</keyword>
<reference evidence="3" key="1">
    <citation type="submission" date="2021-02" db="EMBL/GenBank/DDBJ databases">
        <authorList>
            <person name="Nowell W R."/>
        </authorList>
    </citation>
    <scope>NUCLEOTIDE SEQUENCE</scope>
</reference>
<sequence>MTSTRLEDLPHELFFIIFTYFNGVDLCLAFSNLNTRIDRLLFNVASHQSLDLTSGSVSYNAFRAYITDRYGVRSSFISSLKFDCLSLSPFGINDLFSSLMDTSIDNRLQRLTLITSEYVSVKTTEIIKFLEHMMIANKQGRGRLEHLTLTFENCNDYYAKIVTMIIQRNISFGTMILNVTKYIFKSPLYTKMYISPNETNMHIAIDSRPSLVNTVRLTLSLQYCSDLVLLLQRGVLPLIQQLNVTFERRNPHVDSRPVRFKVDEKNLLTTDTARLRKLSLRNLPMHYALQFVRFLYLTQLESLHLVDIFDNEIRCLAEFERAISIRLYNLVKLQFVLHFQFDTVLQNNEWNMWQGLDLLKNDLWQSRGWFVNDYIDTDEKRFIVYTVPYALSYVRSLRNHTFIAAQQPNSVDLKTDQLLLWTCTDSNPSEVAQSLKGLSQARHLRWNFEAMVSPLVLSSSSNIDSAMRWPEMQLRSLCLLMNSQIHIEDSANIITQMLLICPRLRTLAVLSKELALCLKQKPALTHLSLDHLHLYLDMVQDMVDPVALAVIFPNISYFSTGKWYLKMDINLAHVVLDLIKVLPYLRRLRFNDCNFFYEGNIDQSADYIVEMIQNSEQLRSKDSFVRVYEWRHMVIWI</sequence>
<name>A0A815WA59_9BILA</name>
<dbReference type="Proteomes" id="UP000663834">
    <property type="component" value="Unassembled WGS sequence"/>
</dbReference>
<dbReference type="PROSITE" id="PS50181">
    <property type="entry name" value="FBOX"/>
    <property type="match status" value="1"/>
</dbReference>
<feature type="transmembrane region" description="Helical" evidence="1">
    <location>
        <begin position="13"/>
        <end position="33"/>
    </location>
</feature>
<proteinExistence type="predicted"/>
<accession>A0A815WA59</accession>
<organism evidence="3 4">
    <name type="scientific">Rotaria magnacalcarata</name>
    <dbReference type="NCBI Taxonomy" id="392030"/>
    <lineage>
        <taxon>Eukaryota</taxon>
        <taxon>Metazoa</taxon>
        <taxon>Spiralia</taxon>
        <taxon>Gnathifera</taxon>
        <taxon>Rotifera</taxon>
        <taxon>Eurotatoria</taxon>
        <taxon>Bdelloidea</taxon>
        <taxon>Philodinida</taxon>
        <taxon>Philodinidae</taxon>
        <taxon>Rotaria</taxon>
    </lineage>
</organism>
<dbReference type="InterPro" id="IPR036520">
    <property type="entry name" value="UPF0759_sf"/>
</dbReference>
<dbReference type="EMBL" id="CAJNOW010008612">
    <property type="protein sequence ID" value="CAF1541225.1"/>
    <property type="molecule type" value="Genomic_DNA"/>
</dbReference>
<keyword evidence="1" id="KW-0472">Membrane</keyword>
<feature type="domain" description="F-box" evidence="2">
    <location>
        <begin position="3"/>
        <end position="50"/>
    </location>
</feature>
<evidence type="ECO:0000313" key="4">
    <source>
        <dbReference type="Proteomes" id="UP000663834"/>
    </source>
</evidence>
<evidence type="ECO:0000256" key="1">
    <source>
        <dbReference type="SAM" id="Phobius"/>
    </source>
</evidence>
<comment type="caution">
    <text evidence="3">The sequence shown here is derived from an EMBL/GenBank/DDBJ whole genome shotgun (WGS) entry which is preliminary data.</text>
</comment>
<protein>
    <recommendedName>
        <fullName evidence="2">F-box domain-containing protein</fullName>
    </recommendedName>
</protein>
<evidence type="ECO:0000259" key="2">
    <source>
        <dbReference type="PROSITE" id="PS50181"/>
    </source>
</evidence>
<evidence type="ECO:0000313" key="3">
    <source>
        <dbReference type="EMBL" id="CAF1541225.1"/>
    </source>
</evidence>